<sequence>MTKRNNPGIFLYKTVILFLSVFLFSCETEYNDKINTIPGDVIKVPGYTQIESFTIKDTENNSISAAITDENIIITWSSYMKLPQTIKPEIVLGTEAVISPASGTDVPFANGTEFTVTSKAGTTKKYTLEIDFRQKEPRTWTTTGGETLTKGLLQSIINRGSGTTNTINDLWMSLENTRVYFVSAADQTEYTAEIVYLGSGETVSPFLEYGIYYFLPENMPLGLYDLRVKNGTYVLQNASVENRFKIEITEPDFFTTVRYGFPVEKQAGETFEVRGAMMNILTSVSIYSSSNTAAVYPLEIVSLTPYRAVLKVPAGIPAGLYERMRFIRNNGGTSNLTYAVTVK</sequence>
<keyword evidence="2" id="KW-1185">Reference proteome</keyword>
<dbReference type="PROSITE" id="PS51257">
    <property type="entry name" value="PROKAR_LIPOPROTEIN"/>
    <property type="match status" value="1"/>
</dbReference>
<reference evidence="1 2" key="1">
    <citation type="submission" date="2024-03" db="EMBL/GenBank/DDBJ databases">
        <title>Flavobacterium soyae.</title>
        <authorList>
            <person name="Zheng W."/>
        </authorList>
    </citation>
    <scope>NUCLEOTIDE SEQUENCE [LARGE SCALE GENOMIC DNA]</scope>
    <source>
        <strain evidence="1 2">55</strain>
    </source>
</reference>
<evidence type="ECO:0008006" key="3">
    <source>
        <dbReference type="Google" id="ProtNLM"/>
    </source>
</evidence>
<gene>
    <name evidence="1" type="ORF">AABD74_18180</name>
</gene>
<dbReference type="EMBL" id="CP150845">
    <property type="protein sequence ID" value="WYZ19084.1"/>
    <property type="molecule type" value="Genomic_DNA"/>
</dbReference>
<organism evidence="1 2">
    <name type="scientific">Flavobacterium soyae</name>
    <dbReference type="NCBI Taxonomy" id="2903098"/>
    <lineage>
        <taxon>Bacteria</taxon>
        <taxon>Pseudomonadati</taxon>
        <taxon>Bacteroidota</taxon>
        <taxon>Flavobacteriia</taxon>
        <taxon>Flavobacteriales</taxon>
        <taxon>Flavobacteriaceae</taxon>
        <taxon>Flavobacterium</taxon>
    </lineage>
</organism>
<evidence type="ECO:0000313" key="2">
    <source>
        <dbReference type="Proteomes" id="UP001623852"/>
    </source>
</evidence>
<proteinExistence type="predicted"/>
<dbReference type="Gene3D" id="2.60.40.2340">
    <property type="match status" value="1"/>
</dbReference>
<dbReference type="Proteomes" id="UP001623852">
    <property type="component" value="Chromosome"/>
</dbReference>
<accession>A0ABZ2UHR0</accession>
<dbReference type="RefSeq" id="WP_406843828.1">
    <property type="nucleotide sequence ID" value="NZ_CP150845.1"/>
</dbReference>
<evidence type="ECO:0000313" key="1">
    <source>
        <dbReference type="EMBL" id="WYZ19084.1"/>
    </source>
</evidence>
<protein>
    <recommendedName>
        <fullName evidence="3">DUF5018 domain-containing protein</fullName>
    </recommendedName>
</protein>
<name>A0ABZ2UHR0_9FLAO</name>